<dbReference type="STRING" id="937218.SAMN06297251_12728"/>
<protein>
    <submittedName>
        <fullName evidence="1">Uncharacterized protein</fullName>
    </submittedName>
</protein>
<organism evidence="1 2">
    <name type="scientific">Fulvimarina manganoxydans</name>
    <dbReference type="NCBI Taxonomy" id="937218"/>
    <lineage>
        <taxon>Bacteria</taxon>
        <taxon>Pseudomonadati</taxon>
        <taxon>Pseudomonadota</taxon>
        <taxon>Alphaproteobacteria</taxon>
        <taxon>Hyphomicrobiales</taxon>
        <taxon>Aurantimonadaceae</taxon>
        <taxon>Fulvimarina</taxon>
    </lineage>
</organism>
<dbReference type="RefSeq" id="WP_084412406.1">
    <property type="nucleotide sequence ID" value="NZ_FWXR01000027.1"/>
</dbReference>
<dbReference type="AlphaFoldDB" id="A0A1W2EK02"/>
<name>A0A1W2EK02_9HYPH</name>
<dbReference type="Proteomes" id="UP000192656">
    <property type="component" value="Unassembled WGS sequence"/>
</dbReference>
<dbReference type="EMBL" id="FWXR01000027">
    <property type="protein sequence ID" value="SMD10040.1"/>
    <property type="molecule type" value="Genomic_DNA"/>
</dbReference>
<sequence>MSDETSSSPIVGFRTLLTKTVDGVLSEKVLFSFFENGDVDPARPQQTVVGRLKLAPARSVNPAARNTMNWQIEMTAGTAELAISMLDYPDLVVKERDMVKPLERPGAKWWSVASADPRGGARLVIQLVQE</sequence>
<evidence type="ECO:0000313" key="1">
    <source>
        <dbReference type="EMBL" id="SMD10040.1"/>
    </source>
</evidence>
<proteinExistence type="predicted"/>
<evidence type="ECO:0000313" key="2">
    <source>
        <dbReference type="Proteomes" id="UP000192656"/>
    </source>
</evidence>
<reference evidence="1 2" key="1">
    <citation type="submission" date="2017-04" db="EMBL/GenBank/DDBJ databases">
        <authorList>
            <person name="Afonso C.L."/>
            <person name="Miller P.J."/>
            <person name="Scott M.A."/>
            <person name="Spackman E."/>
            <person name="Goraichik I."/>
            <person name="Dimitrov K.M."/>
            <person name="Suarez D.L."/>
            <person name="Swayne D.E."/>
        </authorList>
    </citation>
    <scope>NUCLEOTIDE SEQUENCE [LARGE SCALE GENOMIC DNA]</scope>
    <source>
        <strain evidence="1 2">CGMCC 1.10972</strain>
    </source>
</reference>
<accession>A0A1W2EK02</accession>
<keyword evidence="2" id="KW-1185">Reference proteome</keyword>
<gene>
    <name evidence="1" type="ORF">SAMN06297251_12728</name>
</gene>